<accession>A0A1Y2AHJ1</accession>
<reference evidence="1 2" key="1">
    <citation type="submission" date="2016-07" db="EMBL/GenBank/DDBJ databases">
        <title>Pervasive Adenine N6-methylation of Active Genes in Fungi.</title>
        <authorList>
            <consortium name="DOE Joint Genome Institute"/>
            <person name="Mondo S.J."/>
            <person name="Dannebaum R.O."/>
            <person name="Kuo R.C."/>
            <person name="Labutti K."/>
            <person name="Haridas S."/>
            <person name="Kuo A."/>
            <person name="Salamov A."/>
            <person name="Ahrendt S.R."/>
            <person name="Lipzen A."/>
            <person name="Sullivan W."/>
            <person name="Andreopoulos W.B."/>
            <person name="Clum A."/>
            <person name="Lindquist E."/>
            <person name="Daum C."/>
            <person name="Ramamoorthy G.K."/>
            <person name="Gryganskyi A."/>
            <person name="Culley D."/>
            <person name="Magnuson J.K."/>
            <person name="James T.Y."/>
            <person name="O'Malley M.A."/>
            <person name="Stajich J.E."/>
            <person name="Spatafora J.W."/>
            <person name="Visel A."/>
            <person name="Grigoriev I.V."/>
        </authorList>
    </citation>
    <scope>NUCLEOTIDE SEQUENCE [LARGE SCALE GENOMIC DNA]</scope>
    <source>
        <strain evidence="1 2">JEL800</strain>
    </source>
</reference>
<comment type="caution">
    <text evidence="1">The sequence shown here is derived from an EMBL/GenBank/DDBJ whole genome shotgun (WGS) entry which is preliminary data.</text>
</comment>
<proteinExistence type="predicted"/>
<keyword evidence="2" id="KW-1185">Reference proteome</keyword>
<dbReference type="AlphaFoldDB" id="A0A1Y2AHJ1"/>
<dbReference type="Proteomes" id="UP000193642">
    <property type="component" value="Unassembled WGS sequence"/>
</dbReference>
<gene>
    <name evidence="1" type="ORF">BCR33DRAFT_749177</name>
</gene>
<evidence type="ECO:0000313" key="1">
    <source>
        <dbReference type="EMBL" id="ORY22049.1"/>
    </source>
</evidence>
<dbReference type="OrthoDB" id="10289413at2759"/>
<organism evidence="1 2">
    <name type="scientific">Rhizoclosmatium globosum</name>
    <dbReference type="NCBI Taxonomy" id="329046"/>
    <lineage>
        <taxon>Eukaryota</taxon>
        <taxon>Fungi</taxon>
        <taxon>Fungi incertae sedis</taxon>
        <taxon>Chytridiomycota</taxon>
        <taxon>Chytridiomycota incertae sedis</taxon>
        <taxon>Chytridiomycetes</taxon>
        <taxon>Chytridiales</taxon>
        <taxon>Chytriomycetaceae</taxon>
        <taxon>Rhizoclosmatium</taxon>
    </lineage>
</organism>
<protein>
    <submittedName>
        <fullName evidence="1">Uncharacterized protein</fullName>
    </submittedName>
</protein>
<name>A0A1Y2AHJ1_9FUNG</name>
<evidence type="ECO:0000313" key="2">
    <source>
        <dbReference type="Proteomes" id="UP000193642"/>
    </source>
</evidence>
<sequence>MNIELIHRLIALETKVARLSEQTDPDFSGVNIASSTPVGTATLHTNLSMKAYYARILFLESQACLIDERIQNISSDAGNQEEQSLMHAYREEIDSEDNATLCAAAPSAETISLERQESQIVTASAPDTPVSKEMPVIDFHAPADALKYLDFLSSCDTNFDRFEALRHSKDGSSAFYHEFATVMNGSSLQLLKFWLAEEIREYGWPLAFEIVTILLRMPITAKKVIQLKLGDLITSLLAICEHEEELTHICIELMTGWNKALAKPNLNIAATVCLCSHNKIVTFSSAAPKSRFFHSESPVIKAGSGNVVTAAPCLDWSSKGLDLTAAIVIRDQDTLLSHLISNQHSSK</sequence>
<dbReference type="EMBL" id="MCGO01000187">
    <property type="protein sequence ID" value="ORY22049.1"/>
    <property type="molecule type" value="Genomic_DNA"/>
</dbReference>